<protein>
    <recommendedName>
        <fullName evidence="4">Cytosolic fatty-acid binding proteins domain-containing protein</fullName>
    </recommendedName>
</protein>
<comment type="caution">
    <text evidence="5">The sequence shown here is derived from an EMBL/GenBank/DDBJ whole genome shotgun (WGS) entry which is preliminary data.</text>
</comment>
<gene>
    <name evidence="5" type="ORF">BOKJ2_LOCUS11775</name>
</gene>
<evidence type="ECO:0000256" key="3">
    <source>
        <dbReference type="RuleBase" id="RU003696"/>
    </source>
</evidence>
<dbReference type="OrthoDB" id="412780at2759"/>
<dbReference type="PRINTS" id="PR00178">
    <property type="entry name" value="FATTYACIDBP"/>
</dbReference>
<comment type="similarity">
    <text evidence="1 3">Belongs to the calycin superfamily. Fatty-acid binding protein (FABP) family.</text>
</comment>
<name>A0A811LDS4_9BILA</name>
<dbReference type="InterPro" id="IPR000566">
    <property type="entry name" value="Lipocln_cytosolic_FA-bd_dom"/>
</dbReference>
<keyword evidence="6" id="KW-1185">Reference proteome</keyword>
<keyword evidence="2" id="KW-0446">Lipid-binding</keyword>
<evidence type="ECO:0000256" key="2">
    <source>
        <dbReference type="ARBA" id="ARBA00023121"/>
    </source>
</evidence>
<dbReference type="CDD" id="cd00742">
    <property type="entry name" value="FABP"/>
    <property type="match status" value="1"/>
</dbReference>
<dbReference type="FunFam" id="2.40.128.20:FF:000001">
    <property type="entry name" value="Fatty acid-binding protein, adipocyte"/>
    <property type="match status" value="1"/>
</dbReference>
<sequence>MFGIASFAFPRLVSVTLTYSPSVKVKLNTMAQAFVGKWNLVESENFDEYMKAVGVGLLTRKMAATIKPLMEISVEGDHWKLHSQSTFKNVMTEFDLGKEFDETTADGRVMKSTFTFENGKLIQVQKKIKSGDKDSRFVRYVEGDKLIMEMESEGVKAKRTYQRAA</sequence>
<dbReference type="InterPro" id="IPR031259">
    <property type="entry name" value="ILBP"/>
</dbReference>
<feature type="domain" description="Cytosolic fatty-acid binding proteins" evidence="4">
    <location>
        <begin position="36"/>
        <end position="53"/>
    </location>
</feature>
<accession>A0A811LDS4</accession>
<evidence type="ECO:0000313" key="5">
    <source>
        <dbReference type="EMBL" id="CAD5225833.1"/>
    </source>
</evidence>
<dbReference type="PANTHER" id="PTHR11955">
    <property type="entry name" value="FATTY ACID BINDING PROTEIN"/>
    <property type="match status" value="1"/>
</dbReference>
<dbReference type="Gene3D" id="2.40.128.20">
    <property type="match status" value="1"/>
</dbReference>
<proteinExistence type="inferred from homology"/>
<dbReference type="AlphaFoldDB" id="A0A811LDS4"/>
<dbReference type="SUPFAM" id="SSF50814">
    <property type="entry name" value="Lipocalins"/>
    <property type="match status" value="1"/>
</dbReference>
<dbReference type="PROSITE" id="PS00214">
    <property type="entry name" value="FABP"/>
    <property type="match status" value="1"/>
</dbReference>
<dbReference type="InterPro" id="IPR000463">
    <property type="entry name" value="Fatty_acid-bd"/>
</dbReference>
<evidence type="ECO:0000313" key="6">
    <source>
        <dbReference type="Proteomes" id="UP000614601"/>
    </source>
</evidence>
<organism evidence="5 6">
    <name type="scientific">Bursaphelenchus okinawaensis</name>
    <dbReference type="NCBI Taxonomy" id="465554"/>
    <lineage>
        <taxon>Eukaryota</taxon>
        <taxon>Metazoa</taxon>
        <taxon>Ecdysozoa</taxon>
        <taxon>Nematoda</taxon>
        <taxon>Chromadorea</taxon>
        <taxon>Rhabditida</taxon>
        <taxon>Tylenchina</taxon>
        <taxon>Tylenchomorpha</taxon>
        <taxon>Aphelenchoidea</taxon>
        <taxon>Aphelenchoididae</taxon>
        <taxon>Bursaphelenchus</taxon>
    </lineage>
</organism>
<evidence type="ECO:0000259" key="4">
    <source>
        <dbReference type="PROSITE" id="PS00214"/>
    </source>
</evidence>
<dbReference type="InterPro" id="IPR012674">
    <property type="entry name" value="Calycin"/>
</dbReference>
<dbReference type="Proteomes" id="UP000783686">
    <property type="component" value="Unassembled WGS sequence"/>
</dbReference>
<dbReference type="Proteomes" id="UP000614601">
    <property type="component" value="Unassembled WGS sequence"/>
</dbReference>
<evidence type="ECO:0000256" key="1">
    <source>
        <dbReference type="ARBA" id="ARBA00008390"/>
    </source>
</evidence>
<dbReference type="GO" id="GO:0005504">
    <property type="term" value="F:fatty acid binding"/>
    <property type="evidence" value="ECO:0007669"/>
    <property type="project" value="UniProtKB-ARBA"/>
</dbReference>
<reference evidence="5" key="1">
    <citation type="submission" date="2020-09" db="EMBL/GenBank/DDBJ databases">
        <authorList>
            <person name="Kikuchi T."/>
        </authorList>
    </citation>
    <scope>NUCLEOTIDE SEQUENCE</scope>
    <source>
        <strain evidence="5">SH1</strain>
    </source>
</reference>
<dbReference type="EMBL" id="CAJFDH010000005">
    <property type="protein sequence ID" value="CAD5225833.1"/>
    <property type="molecule type" value="Genomic_DNA"/>
</dbReference>
<keyword evidence="3" id="KW-0813">Transport</keyword>
<dbReference type="EMBL" id="CAJFCW020000005">
    <property type="protein sequence ID" value="CAG9121351.1"/>
    <property type="molecule type" value="Genomic_DNA"/>
</dbReference>
<dbReference type="Pfam" id="PF00061">
    <property type="entry name" value="Lipocalin"/>
    <property type="match status" value="1"/>
</dbReference>